<accession>G3VMQ4</accession>
<dbReference type="InterPro" id="IPR011989">
    <property type="entry name" value="ARM-like"/>
</dbReference>
<evidence type="ECO:0000313" key="6">
    <source>
        <dbReference type="Proteomes" id="UP000007648"/>
    </source>
</evidence>
<dbReference type="Pfam" id="PF23227">
    <property type="entry name" value="HEAT_MROH2B_C"/>
    <property type="match status" value="1"/>
</dbReference>
<keyword evidence="1" id="KW-0677">Repeat</keyword>
<protein>
    <recommendedName>
        <fullName evidence="7">Maestro heat like repeat family member 1</fullName>
    </recommendedName>
</protein>
<sequence length="842" mass="96611">MTFLSSVNILCSAVKSQEHRNMDYYCNKSMLAERVEMLIIEEPVDMLISSLRQQAMFCIMEMSHVNPKFQPLQRMELIQSGIFSLFSLPPNMETDTNREIVSLYSQTVRALDEMLQGLMTENEDPSMLVFIEIVEIIMPWILSDKIFEKVRALSTLSRQLRFICNFPTLRHLEDFKIGGNLMGILGLFCMDYNYEVSSWASAALHYCFKFFVNQRQSVLKTEEERQRLLKNLQKDFQANWATSLQYILMFFKKFLNPNERTTIITLCVKAMTVGSRYNTWAPVQMLEQLINEPLPDLSKVPELIEMIYNNLNNIKDSSAIKIIEKSIQELAQKYPDEVMLMFLSIQDNAQDRELWKILAASSKGYDNILNHLLKRLKSLNVQDPKESEQSVVISSVVASRALNELLLESSSMVEVETFYPWLYMALLSLISFLVFEGGSKNLPKQPGMPEWLNPVSCTIEALKTLISSAGYGYQVSFMQYHKTWELLADPEGYLDGIALVAKSMIIRSCWHIRPIVSLIFNILNGIEVGSSVTALAIFTELLRNTEVAVMTDETIIELLINFLQKNEPVTQQLVLKAAGNFGMHKETNKFFRMLQPYILSCCYSTNSKVVTEAFLALRCIIYNLTWTDSVILLIEISCALRPFFDDESDDLRYNSIDMFAALLAKVKRRFLMAPFRYQVHCSLVPLMFHLQDENINVAHASRDGLCHSAKILVCPRLKSVCSNRDMFTIGRTLLEEQKDKILWFLSQSLSYFNNPQSGIRQAAVWLTSQIIQIKDLEGEEEYQTVSSALKHMKNDPDPAVSCLATQTICILGVKRIQQRRCWHVVNFICCRHIGKKSSHTLG</sequence>
<evidence type="ECO:0000259" key="3">
    <source>
        <dbReference type="Pfam" id="PF23210"/>
    </source>
</evidence>
<dbReference type="InterPro" id="IPR055406">
    <property type="entry name" value="HEAT_Maestro"/>
</dbReference>
<dbReference type="Pfam" id="PF21047">
    <property type="entry name" value="HEAT_Maestro"/>
    <property type="match status" value="1"/>
</dbReference>
<evidence type="ECO:0000259" key="4">
    <source>
        <dbReference type="Pfam" id="PF23227"/>
    </source>
</evidence>
<evidence type="ECO:0008006" key="7">
    <source>
        <dbReference type="Google" id="ProtNLM"/>
    </source>
</evidence>
<dbReference type="InterPro" id="IPR048465">
    <property type="entry name" value="Maestro-like_HEAT"/>
</dbReference>
<name>G3VMQ4_SARHA</name>
<dbReference type="Gene3D" id="1.25.10.10">
    <property type="entry name" value="Leucine-rich Repeat Variant"/>
    <property type="match status" value="1"/>
</dbReference>
<feature type="domain" description="Maestro-like HEAT-repeats" evidence="2">
    <location>
        <begin position="148"/>
        <end position="369"/>
    </location>
</feature>
<feature type="domain" description="MROH2B-like HEAT-repeats" evidence="3">
    <location>
        <begin position="1"/>
        <end position="120"/>
    </location>
</feature>
<dbReference type="GeneID" id="100923971"/>
<dbReference type="GO" id="GO:0005737">
    <property type="term" value="C:cytoplasm"/>
    <property type="evidence" value="ECO:0007669"/>
    <property type="project" value="TreeGrafter"/>
</dbReference>
<reference evidence="5" key="3">
    <citation type="submission" date="2025-09" db="UniProtKB">
        <authorList>
            <consortium name="Ensembl"/>
        </authorList>
    </citation>
    <scope>IDENTIFICATION</scope>
</reference>
<dbReference type="InParanoid" id="G3VMQ4"/>
<evidence type="ECO:0000259" key="2">
    <source>
        <dbReference type="Pfam" id="PF21047"/>
    </source>
</evidence>
<dbReference type="KEGG" id="shr:100923971"/>
<dbReference type="InterPro" id="IPR016024">
    <property type="entry name" value="ARM-type_fold"/>
</dbReference>
<reference evidence="5" key="2">
    <citation type="submission" date="2025-08" db="UniProtKB">
        <authorList>
            <consortium name="Ensembl"/>
        </authorList>
    </citation>
    <scope>IDENTIFICATION</scope>
</reference>
<dbReference type="Ensembl" id="ENSSHAT00000004505.2">
    <property type="protein sequence ID" value="ENSSHAP00000004459.2"/>
    <property type="gene ID" value="ENSSHAG00000003922.2"/>
</dbReference>
<proteinExistence type="predicted"/>
<dbReference type="InterPro" id="IPR055408">
    <property type="entry name" value="HEAT_MROH2B-like"/>
</dbReference>
<dbReference type="eggNOG" id="KOG2032">
    <property type="taxonomic scope" value="Eukaryota"/>
</dbReference>
<feature type="domain" description="Maestro/Maestro-like HEAT-repeats" evidence="4">
    <location>
        <begin position="556"/>
        <end position="811"/>
    </location>
</feature>
<dbReference type="PANTHER" id="PTHR23120">
    <property type="entry name" value="MAESTRO-RELATED HEAT DOMAIN-CONTAINING"/>
    <property type="match status" value="1"/>
</dbReference>
<dbReference type="HOGENOM" id="CLU_018954_0_0_1"/>
<dbReference type="SUPFAM" id="SSF48371">
    <property type="entry name" value="ARM repeat"/>
    <property type="match status" value="2"/>
</dbReference>
<reference evidence="5 6" key="1">
    <citation type="journal article" date="2011" name="Proc. Natl. Acad. Sci. U.S.A.">
        <title>Genetic diversity and population structure of the endangered marsupial Sarcophilus harrisii (Tasmanian devil).</title>
        <authorList>
            <person name="Miller W."/>
            <person name="Hayes V.M."/>
            <person name="Ratan A."/>
            <person name="Petersen D.C."/>
            <person name="Wittekindt N.E."/>
            <person name="Miller J."/>
            <person name="Walenz B."/>
            <person name="Knight J."/>
            <person name="Qi J."/>
            <person name="Zhao F."/>
            <person name="Wang Q."/>
            <person name="Bedoya-Reina O.C."/>
            <person name="Katiyar N."/>
            <person name="Tomsho L.P."/>
            <person name="Kasson L.M."/>
            <person name="Hardie R.A."/>
            <person name="Woodbridge P."/>
            <person name="Tindall E.A."/>
            <person name="Bertelsen M.F."/>
            <person name="Dixon D."/>
            <person name="Pyecroft S."/>
            <person name="Helgen K.M."/>
            <person name="Lesk A.M."/>
            <person name="Pringle T.H."/>
            <person name="Patterson N."/>
            <person name="Zhang Y."/>
            <person name="Kreiss A."/>
            <person name="Woods G.M."/>
            <person name="Jones M.E."/>
            <person name="Schuster S.C."/>
        </authorList>
    </citation>
    <scope>NUCLEOTIDE SEQUENCE [LARGE SCALE GENOMIC DNA]</scope>
</reference>
<evidence type="ECO:0000256" key="1">
    <source>
        <dbReference type="ARBA" id="ARBA00022737"/>
    </source>
</evidence>
<dbReference type="RefSeq" id="XP_023359834.2">
    <property type="nucleotide sequence ID" value="XM_023504066.2"/>
</dbReference>
<organism evidence="5 6">
    <name type="scientific">Sarcophilus harrisii</name>
    <name type="common">Tasmanian devil</name>
    <name type="synonym">Sarcophilus laniarius</name>
    <dbReference type="NCBI Taxonomy" id="9305"/>
    <lineage>
        <taxon>Eukaryota</taxon>
        <taxon>Metazoa</taxon>
        <taxon>Chordata</taxon>
        <taxon>Craniata</taxon>
        <taxon>Vertebrata</taxon>
        <taxon>Euteleostomi</taxon>
        <taxon>Mammalia</taxon>
        <taxon>Metatheria</taxon>
        <taxon>Dasyuromorphia</taxon>
        <taxon>Dasyuridae</taxon>
        <taxon>Sarcophilus</taxon>
    </lineage>
</organism>
<dbReference type="Pfam" id="PF23210">
    <property type="entry name" value="HEAT_Maestro_2"/>
    <property type="match status" value="1"/>
</dbReference>
<dbReference type="PANTHER" id="PTHR23120:SF42">
    <property type="entry name" value="MAESTRO HEAT-LIKE REPEAT FAMILY MEMBER 3"/>
    <property type="match status" value="1"/>
</dbReference>
<gene>
    <name evidence="5" type="primary">LOC100923971</name>
</gene>
<dbReference type="GeneTree" id="ENSGT00940000163702"/>
<dbReference type="InterPro" id="IPR045206">
    <property type="entry name" value="Maestro_heat-like_prot"/>
</dbReference>
<keyword evidence="6" id="KW-1185">Reference proteome</keyword>
<dbReference type="Proteomes" id="UP000007648">
    <property type="component" value="Unassembled WGS sequence"/>
</dbReference>
<dbReference type="AlphaFoldDB" id="G3VMQ4"/>
<evidence type="ECO:0000313" key="5">
    <source>
        <dbReference type="Ensembl" id="ENSSHAP00000004459.2"/>
    </source>
</evidence>